<gene>
    <name evidence="3" type="ORF">ASU35_02700</name>
</gene>
<keyword evidence="1" id="KW-0472">Membrane</keyword>
<dbReference type="Proteomes" id="UP000054874">
    <property type="component" value="Unassembled WGS sequence"/>
</dbReference>
<dbReference type="RefSeq" id="WP_058353371.1">
    <property type="nucleotide sequence ID" value="NZ_CABMMD010000175.1"/>
</dbReference>
<evidence type="ECO:0000313" key="3">
    <source>
        <dbReference type="EMBL" id="KSV58332.1"/>
    </source>
</evidence>
<dbReference type="STRING" id="290052.ASU35_02700"/>
<evidence type="ECO:0000313" key="4">
    <source>
        <dbReference type="Proteomes" id="UP000054874"/>
    </source>
</evidence>
<organism evidence="3 4">
    <name type="scientific">Acetivibrio ethanolgignens</name>
    <dbReference type="NCBI Taxonomy" id="290052"/>
    <lineage>
        <taxon>Bacteria</taxon>
        <taxon>Bacillati</taxon>
        <taxon>Bacillota</taxon>
        <taxon>Clostridia</taxon>
        <taxon>Eubacteriales</taxon>
        <taxon>Oscillospiraceae</taxon>
        <taxon>Acetivibrio</taxon>
    </lineage>
</organism>
<comment type="caution">
    <text evidence="3">The sequence shown here is derived from an EMBL/GenBank/DDBJ whole genome shotgun (WGS) entry which is preliminary data.</text>
</comment>
<feature type="transmembrane region" description="Helical" evidence="1">
    <location>
        <begin position="315"/>
        <end position="335"/>
    </location>
</feature>
<name>A0A0V8QCV8_9FIRM</name>
<sequence length="372" mass="42636">MMKKLRKPLLLSGLFLLGVIFSSMSYCIGRRLPDQLAAKRWASDDTRYTQVSVFLGGGRAFSENDVNSFRVNLSRKLEEASLKAKTKSARLWVDAYSTELTGSAALGRVNEDVMITAVGGDFFQFHPMELVSGYYFRPDELMNDRVVIDETLAWKLFGSSDVVGMDFELDGQKCFVAAVAKNLSGRVEEYAYGSKPRVYAPLKLTGLLDAGAGENGLATGSITCYEVLIPNPVKDFGKKIVTEYLFGEVKAGEEELAKARRRMQDIEVVENTTRYQPLPLLQLVKTFGIRSMRENQIRYPYWENIARVWEDYGSAMLFMALAAFILPLVVTLRFLHNKWKHRKWRKEVLFHWFEKKREASWEKRRKIENEKN</sequence>
<dbReference type="AlphaFoldDB" id="A0A0V8QCV8"/>
<feature type="domain" description="MacB-like periplasmic core" evidence="2">
    <location>
        <begin position="77"/>
        <end position="203"/>
    </location>
</feature>
<keyword evidence="1" id="KW-1133">Transmembrane helix</keyword>
<accession>A0A0V8QCV8</accession>
<dbReference type="Pfam" id="PF12704">
    <property type="entry name" value="MacB_PCD"/>
    <property type="match status" value="1"/>
</dbReference>
<evidence type="ECO:0000256" key="1">
    <source>
        <dbReference type="SAM" id="Phobius"/>
    </source>
</evidence>
<reference evidence="3 4" key="1">
    <citation type="submission" date="2015-11" db="EMBL/GenBank/DDBJ databases">
        <title>Butyribacter intestini gen. nov., sp. nov., a butyric acid-producing bacterium of the family Lachnospiraceae isolated from the human faeces.</title>
        <authorList>
            <person name="Zou Y."/>
            <person name="Xue W."/>
            <person name="Luo G."/>
            <person name="Lv M."/>
        </authorList>
    </citation>
    <scope>NUCLEOTIDE SEQUENCE [LARGE SCALE GENOMIC DNA]</scope>
    <source>
        <strain evidence="3 4">ACET-33324</strain>
    </source>
</reference>
<protein>
    <recommendedName>
        <fullName evidence="2">MacB-like periplasmic core domain-containing protein</fullName>
    </recommendedName>
</protein>
<keyword evidence="4" id="KW-1185">Reference proteome</keyword>
<proteinExistence type="predicted"/>
<dbReference type="EMBL" id="LNAM01000175">
    <property type="protein sequence ID" value="KSV58332.1"/>
    <property type="molecule type" value="Genomic_DNA"/>
</dbReference>
<keyword evidence="1" id="KW-0812">Transmembrane</keyword>
<evidence type="ECO:0000259" key="2">
    <source>
        <dbReference type="Pfam" id="PF12704"/>
    </source>
</evidence>
<dbReference type="InterPro" id="IPR025857">
    <property type="entry name" value="MacB_PCD"/>
</dbReference>
<dbReference type="OrthoDB" id="1840461at2"/>